<sequence>MRRKPTNVSREARLRRPPKPVFALTGIAIGAFVGEAVAVLIEVAIAHPSRWIMLAGGVAGGLLGLLAETGRYCWRKHKYRTAEKT</sequence>
<proteinExistence type="predicted"/>
<keyword evidence="1" id="KW-0812">Transmembrane</keyword>
<dbReference type="RefSeq" id="WP_012377234.1">
    <property type="nucleotide sequence ID" value="NC_010571.1"/>
</dbReference>
<dbReference type="KEGG" id="ote:Oter_4449"/>
<dbReference type="Proteomes" id="UP000007013">
    <property type="component" value="Chromosome"/>
</dbReference>
<evidence type="ECO:0000313" key="2">
    <source>
        <dbReference type="EMBL" id="ACB77720.1"/>
    </source>
</evidence>
<gene>
    <name evidence="2" type="ordered locus">Oter_4449</name>
</gene>
<protein>
    <submittedName>
        <fullName evidence="2">Uncharacterized protein</fullName>
    </submittedName>
</protein>
<feature type="transmembrane region" description="Helical" evidence="1">
    <location>
        <begin position="51"/>
        <end position="74"/>
    </location>
</feature>
<dbReference type="HOGENOM" id="CLU_2509457_0_0_0"/>
<keyword evidence="1" id="KW-1133">Transmembrane helix</keyword>
<dbReference type="AlphaFoldDB" id="B1ZQ01"/>
<feature type="transmembrane region" description="Helical" evidence="1">
    <location>
        <begin position="21"/>
        <end position="45"/>
    </location>
</feature>
<dbReference type="EMBL" id="CP001032">
    <property type="protein sequence ID" value="ACB77720.1"/>
    <property type="molecule type" value="Genomic_DNA"/>
</dbReference>
<reference evidence="2 3" key="1">
    <citation type="journal article" date="2011" name="J. Bacteriol.">
        <title>Genome sequence of the verrucomicrobium Opitutus terrae PB90-1, an abundant inhabitant of rice paddy soil ecosystems.</title>
        <authorList>
            <person name="van Passel M.W."/>
            <person name="Kant R."/>
            <person name="Palva A."/>
            <person name="Copeland A."/>
            <person name="Lucas S."/>
            <person name="Lapidus A."/>
            <person name="Glavina del Rio T."/>
            <person name="Pitluck S."/>
            <person name="Goltsman E."/>
            <person name="Clum A."/>
            <person name="Sun H."/>
            <person name="Schmutz J."/>
            <person name="Larimer F.W."/>
            <person name="Land M.L."/>
            <person name="Hauser L."/>
            <person name="Kyrpides N."/>
            <person name="Mikhailova N."/>
            <person name="Richardson P.P."/>
            <person name="Janssen P.H."/>
            <person name="de Vos W.M."/>
            <person name="Smidt H."/>
        </authorList>
    </citation>
    <scope>NUCLEOTIDE SEQUENCE [LARGE SCALE GENOMIC DNA]</scope>
    <source>
        <strain evidence="3">DSM 11246 / JCM 15787 / PB90-1</strain>
    </source>
</reference>
<accession>B1ZQ01</accession>
<evidence type="ECO:0000313" key="3">
    <source>
        <dbReference type="Proteomes" id="UP000007013"/>
    </source>
</evidence>
<evidence type="ECO:0000256" key="1">
    <source>
        <dbReference type="SAM" id="Phobius"/>
    </source>
</evidence>
<organism evidence="2 3">
    <name type="scientific">Opitutus terrae (strain DSM 11246 / JCM 15787 / PB90-1)</name>
    <dbReference type="NCBI Taxonomy" id="452637"/>
    <lineage>
        <taxon>Bacteria</taxon>
        <taxon>Pseudomonadati</taxon>
        <taxon>Verrucomicrobiota</taxon>
        <taxon>Opitutia</taxon>
        <taxon>Opitutales</taxon>
        <taxon>Opitutaceae</taxon>
        <taxon>Opitutus</taxon>
    </lineage>
</organism>
<dbReference type="STRING" id="452637.Oter_4449"/>
<keyword evidence="1" id="KW-0472">Membrane</keyword>
<name>B1ZQ01_OPITP</name>
<keyword evidence="3" id="KW-1185">Reference proteome</keyword>